<keyword evidence="1" id="KW-1133">Transmembrane helix</keyword>
<keyword evidence="3" id="KW-1185">Reference proteome</keyword>
<feature type="transmembrane region" description="Helical" evidence="1">
    <location>
        <begin position="57"/>
        <end position="80"/>
    </location>
</feature>
<proteinExistence type="predicted"/>
<accession>A0A919WKJ6</accession>
<feature type="transmembrane region" description="Helical" evidence="1">
    <location>
        <begin position="145"/>
        <end position="163"/>
    </location>
</feature>
<dbReference type="Proteomes" id="UP000682111">
    <property type="component" value="Unassembled WGS sequence"/>
</dbReference>
<evidence type="ECO:0000256" key="1">
    <source>
        <dbReference type="SAM" id="Phobius"/>
    </source>
</evidence>
<sequence length="174" mass="21151">MHIFLTIISFIAVWVRRDYRNWERMYPTMQYIALGNLTYNFLCAAHWLWRMSPDIDWYNFTLLEMGYTFVVFPATALMFLSRYPEGAGFWRIIRHYLCWIGIYVGFEYIMQAQGTIVYKYGWSLGWSAIFDCIMFPFLRMHYKKPLLTFLLSIPMALFWLWLFDIPTHIPIEKR</sequence>
<name>A0A919WKJ6_9BACI</name>
<keyword evidence="1" id="KW-0472">Membrane</keyword>
<dbReference type="EMBL" id="BORC01000006">
    <property type="protein sequence ID" value="GIN63444.1"/>
    <property type="molecule type" value="Genomic_DNA"/>
</dbReference>
<gene>
    <name evidence="2" type="ORF">J27TS8_34370</name>
</gene>
<dbReference type="InterPro" id="IPR048147">
    <property type="entry name" value="CBO0543-like"/>
</dbReference>
<feature type="transmembrane region" description="Helical" evidence="1">
    <location>
        <begin position="116"/>
        <end position="138"/>
    </location>
</feature>
<dbReference type="AlphaFoldDB" id="A0A919WKJ6"/>
<dbReference type="NCBIfam" id="NF041644">
    <property type="entry name" value="CBO0543_fam"/>
    <property type="match status" value="1"/>
</dbReference>
<organism evidence="2 3">
    <name type="scientific">Robertmurraya siralis</name>
    <dbReference type="NCBI Taxonomy" id="77777"/>
    <lineage>
        <taxon>Bacteria</taxon>
        <taxon>Bacillati</taxon>
        <taxon>Bacillota</taxon>
        <taxon>Bacilli</taxon>
        <taxon>Bacillales</taxon>
        <taxon>Bacillaceae</taxon>
        <taxon>Robertmurraya</taxon>
    </lineage>
</organism>
<reference evidence="2" key="1">
    <citation type="submission" date="2021-03" db="EMBL/GenBank/DDBJ databases">
        <title>Antimicrobial resistance genes in bacteria isolated from Japanese honey, and their potential for conferring macrolide and lincosamide resistance in the American foulbrood pathogen Paenibacillus larvae.</title>
        <authorList>
            <person name="Okamoto M."/>
            <person name="Kumagai M."/>
            <person name="Kanamori H."/>
            <person name="Takamatsu D."/>
        </authorList>
    </citation>
    <scope>NUCLEOTIDE SEQUENCE</scope>
    <source>
        <strain evidence="2">J27TS8</strain>
    </source>
</reference>
<evidence type="ECO:0000313" key="3">
    <source>
        <dbReference type="Proteomes" id="UP000682111"/>
    </source>
</evidence>
<keyword evidence="1" id="KW-0812">Transmembrane</keyword>
<protein>
    <submittedName>
        <fullName evidence="2">Uncharacterized protein</fullName>
    </submittedName>
</protein>
<feature type="transmembrane region" description="Helical" evidence="1">
    <location>
        <begin position="92"/>
        <end position="110"/>
    </location>
</feature>
<dbReference type="RefSeq" id="WP_095311623.1">
    <property type="nucleotide sequence ID" value="NZ_BORC01000006.1"/>
</dbReference>
<evidence type="ECO:0000313" key="2">
    <source>
        <dbReference type="EMBL" id="GIN63444.1"/>
    </source>
</evidence>
<comment type="caution">
    <text evidence="2">The sequence shown here is derived from an EMBL/GenBank/DDBJ whole genome shotgun (WGS) entry which is preliminary data.</text>
</comment>